<evidence type="ECO:0000259" key="3">
    <source>
        <dbReference type="PROSITE" id="PS50921"/>
    </source>
</evidence>
<dbReference type="Pfam" id="PF03861">
    <property type="entry name" value="ANTAR"/>
    <property type="match status" value="1"/>
</dbReference>
<keyword evidence="1" id="KW-0805">Transcription regulation</keyword>
<sequence>MTDHQPVEALGHLLAALVREHETGDVLAEIVHECASLLPADAAALLVDNGGHGLEPLSATSHRASELEVYQAQQDTGPCVDAVRTGETVVAVGAAEIIARWPDVGRAIVDAGFASVHAFPMSWHGHTLGGLNVFSEQAVLLAESSLLLGQNLADVATLTLAQPQLLREDELAGRIRSALEGRVAIEQAKGVIAEREGVDMATAYDRLLQRVLDTGSTLGATARRVVGEAHER</sequence>
<evidence type="ECO:0000256" key="1">
    <source>
        <dbReference type="ARBA" id="ARBA00023015"/>
    </source>
</evidence>
<feature type="domain" description="ANTAR" evidence="3">
    <location>
        <begin position="165"/>
        <end position="226"/>
    </location>
</feature>
<dbReference type="SMART" id="SM01012">
    <property type="entry name" value="ANTAR"/>
    <property type="match status" value="1"/>
</dbReference>
<reference evidence="4 5" key="1">
    <citation type="submission" date="2019-07" db="EMBL/GenBank/DDBJ databases">
        <title>Whole genome shotgun sequence of Cellulomonas xylanilytica NBRC 101102.</title>
        <authorList>
            <person name="Hosoyama A."/>
            <person name="Uohara A."/>
            <person name="Ohji S."/>
            <person name="Ichikawa N."/>
        </authorList>
    </citation>
    <scope>NUCLEOTIDE SEQUENCE [LARGE SCALE GENOMIC DNA]</scope>
    <source>
        <strain evidence="4 5">NBRC 101102</strain>
    </source>
</reference>
<dbReference type="InterPro" id="IPR003018">
    <property type="entry name" value="GAF"/>
</dbReference>
<proteinExistence type="predicted"/>
<dbReference type="InterPro" id="IPR005561">
    <property type="entry name" value="ANTAR"/>
</dbReference>
<dbReference type="SUPFAM" id="SSF55781">
    <property type="entry name" value="GAF domain-like"/>
    <property type="match status" value="1"/>
</dbReference>
<dbReference type="EMBL" id="BJUB01000016">
    <property type="protein sequence ID" value="GEK23450.1"/>
    <property type="molecule type" value="Genomic_DNA"/>
</dbReference>
<dbReference type="InterPro" id="IPR036388">
    <property type="entry name" value="WH-like_DNA-bd_sf"/>
</dbReference>
<dbReference type="GO" id="GO:0003723">
    <property type="term" value="F:RNA binding"/>
    <property type="evidence" value="ECO:0007669"/>
    <property type="project" value="InterPro"/>
</dbReference>
<keyword evidence="5" id="KW-1185">Reference proteome</keyword>
<keyword evidence="2" id="KW-0804">Transcription</keyword>
<dbReference type="AlphaFoldDB" id="A0A510VE27"/>
<protein>
    <submittedName>
        <fullName evidence="4">Transcriptional regulator</fullName>
    </submittedName>
</protein>
<dbReference type="Proteomes" id="UP000321118">
    <property type="component" value="Unassembled WGS sequence"/>
</dbReference>
<gene>
    <name evidence="4" type="ORF">CXY01_39700</name>
</gene>
<dbReference type="OrthoDB" id="3683444at2"/>
<dbReference type="InterPro" id="IPR029016">
    <property type="entry name" value="GAF-like_dom_sf"/>
</dbReference>
<dbReference type="Gene3D" id="3.30.450.40">
    <property type="match status" value="1"/>
</dbReference>
<comment type="caution">
    <text evidence="4">The sequence shown here is derived from an EMBL/GenBank/DDBJ whole genome shotgun (WGS) entry which is preliminary data.</text>
</comment>
<evidence type="ECO:0000313" key="5">
    <source>
        <dbReference type="Proteomes" id="UP000321118"/>
    </source>
</evidence>
<dbReference type="Gene3D" id="1.10.10.10">
    <property type="entry name" value="Winged helix-like DNA-binding domain superfamily/Winged helix DNA-binding domain"/>
    <property type="match status" value="1"/>
</dbReference>
<dbReference type="Pfam" id="PF01590">
    <property type="entry name" value="GAF"/>
    <property type="match status" value="1"/>
</dbReference>
<organism evidence="4 5">
    <name type="scientific">Cellulomonas xylanilytica</name>
    <dbReference type="NCBI Taxonomy" id="233583"/>
    <lineage>
        <taxon>Bacteria</taxon>
        <taxon>Bacillati</taxon>
        <taxon>Actinomycetota</taxon>
        <taxon>Actinomycetes</taxon>
        <taxon>Micrococcales</taxon>
        <taxon>Cellulomonadaceae</taxon>
        <taxon>Cellulomonas</taxon>
    </lineage>
</organism>
<dbReference type="RefSeq" id="WP_146931323.1">
    <property type="nucleotide sequence ID" value="NZ_BJUB01000016.1"/>
</dbReference>
<dbReference type="PROSITE" id="PS50921">
    <property type="entry name" value="ANTAR"/>
    <property type="match status" value="1"/>
</dbReference>
<name>A0A510VE27_9CELL</name>
<dbReference type="InterPro" id="IPR012074">
    <property type="entry name" value="GAF_ANTAR"/>
</dbReference>
<evidence type="ECO:0000313" key="4">
    <source>
        <dbReference type="EMBL" id="GEK23450.1"/>
    </source>
</evidence>
<accession>A0A510VE27</accession>
<dbReference type="PIRSF" id="PIRSF036625">
    <property type="entry name" value="GAF_ANTAR"/>
    <property type="match status" value="1"/>
</dbReference>
<evidence type="ECO:0000256" key="2">
    <source>
        <dbReference type="ARBA" id="ARBA00023163"/>
    </source>
</evidence>